<evidence type="ECO:0000313" key="1">
    <source>
        <dbReference type="EMBL" id="AEK06856.1"/>
    </source>
</evidence>
<dbReference type="Proteomes" id="UP000224140">
    <property type="component" value="Segment"/>
</dbReference>
<organism evidence="1 2">
    <name type="scientific">Mycobacterium phage Drazdys</name>
    <dbReference type="NCBI Taxonomy" id="1034132"/>
    <lineage>
        <taxon>Viruses</taxon>
        <taxon>Duplodnaviria</taxon>
        <taxon>Heunggongvirae</taxon>
        <taxon>Uroviricota</taxon>
        <taxon>Caudoviricetes</taxon>
        <taxon>Ceeclamvirinae</taxon>
        <taxon>Bixzunavirus</taxon>
        <taxon>Bixzunavirus Bxz1</taxon>
    </lineage>
</organism>
<reference evidence="1 2" key="1">
    <citation type="journal article" date="2012" name="J. Virol.">
        <title>Complete Genome Sequences of 138 Mycobacteriophages.</title>
        <authorList>
            <consortium name="the Science Education Alliance Phage Hunters Advancing Genomics and Evolutionary Science Program"/>
            <consortium name="the KwaZulu-Natal Research Institute for Tuberculosis and HIV Mycobacterial Genetics Course Students"/>
            <consortium name="the Phage Hunters Integrating Research and Education Program"/>
            <person name="Hatfull G.F."/>
        </authorList>
    </citation>
    <scope>NUCLEOTIDE SEQUENCE [LARGE SCALE GENOMIC DNA]</scope>
    <source>
        <strain evidence="1 2">Drazdys</strain>
    </source>
</reference>
<name>G1BSV0_9CAUD</name>
<proteinExistence type="predicted"/>
<evidence type="ECO:0000313" key="2">
    <source>
        <dbReference type="Proteomes" id="UP000224140"/>
    </source>
</evidence>
<dbReference type="EMBL" id="JF704116">
    <property type="protein sequence ID" value="AEK06856.1"/>
    <property type="molecule type" value="Genomic_DNA"/>
</dbReference>
<sequence length="195" mass="22021">MANITESPLGIYLKLGDTTAEDVFYYDLGLAIPQKHVGKPKHDWVEVSRGHIFRPRIVTAPRGEDWVSVGGVEHTRADVTITTDELARQLRRVAYVLIDEADRQRKEKDYFAEQLAAKSREVTEMPKLSELSNKSVYHAAEVALKQYRLLTEEGSSSPHLWEAYRVSAEEWTALALERLRAAKDGGTIDLPTEEA</sequence>
<protein>
    <submittedName>
        <fullName evidence="1">Uncharacterized protein</fullName>
    </submittedName>
</protein>
<accession>G1BSV0</accession>
<gene>
    <name evidence="1" type="primary">50</name>
    <name evidence="1" type="ORF">DRAZDYS_50</name>
</gene>